<evidence type="ECO:0000256" key="12">
    <source>
        <dbReference type="ARBA" id="ARBA00023304"/>
    </source>
</evidence>
<gene>
    <name evidence="18" type="ORF">KKC1_17190</name>
</gene>
<evidence type="ECO:0000259" key="16">
    <source>
        <dbReference type="Pfam" id="PF02775"/>
    </source>
</evidence>
<dbReference type="OrthoDB" id="4494979at2"/>
<comment type="cofactor">
    <cofactor evidence="14">
        <name>Mg(2+)</name>
        <dbReference type="ChEBI" id="CHEBI:18420"/>
    </cofactor>
    <text evidence="14">Binds 1 Mg(2+) ion per subunit.</text>
</comment>
<dbReference type="Gene3D" id="3.40.50.970">
    <property type="match status" value="2"/>
</dbReference>
<protein>
    <recommendedName>
        <fullName evidence="4 14">Acetolactate synthase</fullName>
        <ecNumber evidence="4 14">2.2.1.6</ecNumber>
    </recommendedName>
</protein>
<comment type="pathway">
    <text evidence="2 14">Amino-acid biosynthesis; L-valine biosynthesis; L-valine from pyruvate: step 1/4.</text>
</comment>
<evidence type="ECO:0000256" key="1">
    <source>
        <dbReference type="ARBA" id="ARBA00004974"/>
    </source>
</evidence>
<dbReference type="InterPro" id="IPR029061">
    <property type="entry name" value="THDP-binding"/>
</dbReference>
<keyword evidence="5 14" id="KW-0028">Amino-acid biosynthesis</keyword>
<evidence type="ECO:0000256" key="7">
    <source>
        <dbReference type="ARBA" id="ARBA00022679"/>
    </source>
</evidence>
<comment type="catalytic activity">
    <reaction evidence="13 14">
        <text>2 pyruvate + H(+) = (2S)-2-acetolactate + CO2</text>
        <dbReference type="Rhea" id="RHEA:25249"/>
        <dbReference type="ChEBI" id="CHEBI:15361"/>
        <dbReference type="ChEBI" id="CHEBI:15378"/>
        <dbReference type="ChEBI" id="CHEBI:16526"/>
        <dbReference type="ChEBI" id="CHEBI:58476"/>
        <dbReference type="EC" id="2.2.1.6"/>
    </reaction>
</comment>
<dbReference type="GO" id="GO:0005948">
    <property type="term" value="C:acetolactate synthase complex"/>
    <property type="evidence" value="ECO:0007669"/>
    <property type="project" value="TreeGrafter"/>
</dbReference>
<dbReference type="UniPathway" id="UPA00047">
    <property type="reaction ID" value="UER00055"/>
</dbReference>
<dbReference type="RefSeq" id="WP_088553889.1">
    <property type="nucleotide sequence ID" value="NZ_BDGJ01000084.1"/>
</dbReference>
<evidence type="ECO:0000256" key="5">
    <source>
        <dbReference type="ARBA" id="ARBA00022605"/>
    </source>
</evidence>
<dbReference type="InterPro" id="IPR012846">
    <property type="entry name" value="Acetolactate_synth_lsu"/>
</dbReference>
<dbReference type="GO" id="GO:0050660">
    <property type="term" value="F:flavin adenine dinucleotide binding"/>
    <property type="evidence" value="ECO:0007669"/>
    <property type="project" value="InterPro"/>
</dbReference>
<dbReference type="InterPro" id="IPR011766">
    <property type="entry name" value="TPP_enzyme_TPP-bd"/>
</dbReference>
<dbReference type="GO" id="GO:0003984">
    <property type="term" value="F:acetolactate synthase activity"/>
    <property type="evidence" value="ECO:0007669"/>
    <property type="project" value="UniProtKB-EC"/>
</dbReference>
<dbReference type="NCBIfam" id="TIGR00118">
    <property type="entry name" value="acolac_lg"/>
    <property type="match status" value="1"/>
</dbReference>
<accession>A0A1Z5HT85</accession>
<dbReference type="GO" id="GO:0000287">
    <property type="term" value="F:magnesium ion binding"/>
    <property type="evidence" value="ECO:0007669"/>
    <property type="project" value="UniProtKB-UniRule"/>
</dbReference>
<dbReference type="SUPFAM" id="SSF52467">
    <property type="entry name" value="DHS-like NAD/FAD-binding domain"/>
    <property type="match status" value="1"/>
</dbReference>
<evidence type="ECO:0000256" key="10">
    <source>
        <dbReference type="ARBA" id="ARBA00022842"/>
    </source>
</evidence>
<dbReference type="PANTHER" id="PTHR18968:SF13">
    <property type="entry name" value="ACETOLACTATE SYNTHASE CATALYTIC SUBUNIT, MITOCHONDRIAL"/>
    <property type="match status" value="1"/>
</dbReference>
<dbReference type="Proteomes" id="UP000197032">
    <property type="component" value="Unassembled WGS sequence"/>
</dbReference>
<dbReference type="InterPro" id="IPR039368">
    <property type="entry name" value="AHAS_TPP"/>
</dbReference>
<evidence type="ECO:0000313" key="18">
    <source>
        <dbReference type="EMBL" id="GAW92567.1"/>
    </source>
</evidence>
<evidence type="ECO:0000256" key="6">
    <source>
        <dbReference type="ARBA" id="ARBA00022630"/>
    </source>
</evidence>
<evidence type="ECO:0000256" key="2">
    <source>
        <dbReference type="ARBA" id="ARBA00005025"/>
    </source>
</evidence>
<evidence type="ECO:0000256" key="11">
    <source>
        <dbReference type="ARBA" id="ARBA00023052"/>
    </source>
</evidence>
<dbReference type="Gene3D" id="3.40.50.1220">
    <property type="entry name" value="TPP-binding domain"/>
    <property type="match status" value="1"/>
</dbReference>
<dbReference type="InterPro" id="IPR000399">
    <property type="entry name" value="TPP-bd_CS"/>
</dbReference>
<comment type="similarity">
    <text evidence="3 14">Belongs to the TPP enzyme family.</text>
</comment>
<keyword evidence="11 14" id="KW-0786">Thiamine pyrophosphate</keyword>
<sequence>MGITGAQALVRTLEEEQVEIIFGIPGGAVLPIYDALNETNIRHVLVRFEQAAVHAASGYARTTGKPGVCLATSGPGATNLVTGIAGAYMDSIPLVVLTGQVPTSMIGTDAFQEVDITGITFPITKHNYLVKDPNDLPRVVKEAFHIARTGRPGPVLIDIPKDVAAGICSRGAPERVELRGYKPTYKGHPNQIRNAARLMQEAERPVIFVGGGVISSGATEELRKLAETLSIPVATTLMGIGSFPENHPLSLGMLGLHGTAYANYAVTEADLLIALGVRFDDRVTGLVEKFAPRAKIIHLDIDPAEIGKNVEVNVPIVGDVKLVLQSILALVEEKKNEEWLAKINEWRERYPLEYGNKKETLRPQYVIEELGRLTDHQAIVTADVGQHQMWAAQFYKFARPGSFLTSGGLGAMGYGFPAAIGAQLGNPEALVIAVTGDGSFQMNMAEMATAMENNLPIKILLFNNSGLGMVRQLQHFYCERRYTAVEFTGNPDFVRLAECYGAAAYRIQSPEEVVPVLKEALNNDRLTLVECVIDRDEWVYPMVPSAKGLDEMIQYRDVEGKQNE</sequence>
<dbReference type="GO" id="GO:0009099">
    <property type="term" value="P:L-valine biosynthetic process"/>
    <property type="evidence" value="ECO:0007669"/>
    <property type="project" value="UniProtKB-UniPathway"/>
</dbReference>
<evidence type="ECO:0000256" key="4">
    <source>
        <dbReference type="ARBA" id="ARBA00013145"/>
    </source>
</evidence>
<feature type="domain" description="Thiamine pyrophosphate enzyme N-terminal TPP-binding" evidence="17">
    <location>
        <begin position="4"/>
        <end position="117"/>
    </location>
</feature>
<evidence type="ECO:0000256" key="14">
    <source>
        <dbReference type="RuleBase" id="RU003591"/>
    </source>
</evidence>
<dbReference type="SUPFAM" id="SSF52518">
    <property type="entry name" value="Thiamin diphosphate-binding fold (THDP-binding)"/>
    <property type="match status" value="2"/>
</dbReference>
<comment type="caution">
    <text evidence="18">The sequence shown here is derived from an EMBL/GenBank/DDBJ whole genome shotgun (WGS) entry which is preliminary data.</text>
</comment>
<dbReference type="EMBL" id="BDGJ01000084">
    <property type="protein sequence ID" value="GAW92567.1"/>
    <property type="molecule type" value="Genomic_DNA"/>
</dbReference>
<dbReference type="InterPro" id="IPR012001">
    <property type="entry name" value="Thiamin_PyroP_enz_TPP-bd_dom"/>
</dbReference>
<evidence type="ECO:0000256" key="8">
    <source>
        <dbReference type="ARBA" id="ARBA00022723"/>
    </source>
</evidence>
<dbReference type="InterPro" id="IPR045229">
    <property type="entry name" value="TPP_enz"/>
</dbReference>
<dbReference type="PANTHER" id="PTHR18968">
    <property type="entry name" value="THIAMINE PYROPHOSPHATE ENZYMES"/>
    <property type="match status" value="1"/>
</dbReference>
<name>A0A1Z5HT85_9FIRM</name>
<evidence type="ECO:0000259" key="15">
    <source>
        <dbReference type="Pfam" id="PF00205"/>
    </source>
</evidence>
<keyword evidence="10 14" id="KW-0460">Magnesium</keyword>
<dbReference type="InterPro" id="IPR029035">
    <property type="entry name" value="DHS-like_NAD/FAD-binding_dom"/>
</dbReference>
<keyword evidence="19" id="KW-1185">Reference proteome</keyword>
<dbReference type="InterPro" id="IPR012000">
    <property type="entry name" value="Thiamin_PyroP_enz_cen_dom"/>
</dbReference>
<dbReference type="CDD" id="cd02015">
    <property type="entry name" value="TPP_AHAS"/>
    <property type="match status" value="1"/>
</dbReference>
<organism evidence="18 19">
    <name type="scientific">Calderihabitans maritimus</name>
    <dbReference type="NCBI Taxonomy" id="1246530"/>
    <lineage>
        <taxon>Bacteria</taxon>
        <taxon>Bacillati</taxon>
        <taxon>Bacillota</taxon>
        <taxon>Clostridia</taxon>
        <taxon>Neomoorellales</taxon>
        <taxon>Calderihabitantaceae</taxon>
        <taxon>Calderihabitans</taxon>
    </lineage>
</organism>
<dbReference type="FunFam" id="3.40.50.970:FF:000016">
    <property type="entry name" value="Acetolactate synthase"/>
    <property type="match status" value="1"/>
</dbReference>
<dbReference type="GO" id="GO:0030976">
    <property type="term" value="F:thiamine pyrophosphate binding"/>
    <property type="evidence" value="ECO:0007669"/>
    <property type="project" value="UniProtKB-UniRule"/>
</dbReference>
<feature type="domain" description="Thiamine pyrophosphate enzyme central" evidence="15">
    <location>
        <begin position="192"/>
        <end position="326"/>
    </location>
</feature>
<dbReference type="FunFam" id="3.40.50.1220:FF:000008">
    <property type="entry name" value="Acetolactate synthase"/>
    <property type="match status" value="1"/>
</dbReference>
<dbReference type="CDD" id="cd07035">
    <property type="entry name" value="TPP_PYR_POX_like"/>
    <property type="match status" value="1"/>
</dbReference>
<evidence type="ECO:0000256" key="13">
    <source>
        <dbReference type="ARBA" id="ARBA00048670"/>
    </source>
</evidence>
<dbReference type="Pfam" id="PF00205">
    <property type="entry name" value="TPP_enzyme_M"/>
    <property type="match status" value="1"/>
</dbReference>
<evidence type="ECO:0000256" key="9">
    <source>
        <dbReference type="ARBA" id="ARBA00022827"/>
    </source>
</evidence>
<dbReference type="EC" id="2.2.1.6" evidence="4 14"/>
<dbReference type="Pfam" id="PF02776">
    <property type="entry name" value="TPP_enzyme_N"/>
    <property type="match status" value="1"/>
</dbReference>
<evidence type="ECO:0000256" key="3">
    <source>
        <dbReference type="ARBA" id="ARBA00007812"/>
    </source>
</evidence>
<keyword evidence="8 14" id="KW-0479">Metal-binding</keyword>
<dbReference type="Pfam" id="PF02775">
    <property type="entry name" value="TPP_enzyme_C"/>
    <property type="match status" value="1"/>
</dbReference>
<keyword evidence="12 14" id="KW-0100">Branched-chain amino acid biosynthesis</keyword>
<comment type="pathway">
    <text evidence="1 14">Amino-acid biosynthesis; L-isoleucine biosynthesis; L-isoleucine from 2-oxobutanoate: step 1/4.</text>
</comment>
<dbReference type="UniPathway" id="UPA00049">
    <property type="reaction ID" value="UER00059"/>
</dbReference>
<dbReference type="AlphaFoldDB" id="A0A1Z5HT85"/>
<evidence type="ECO:0000313" key="19">
    <source>
        <dbReference type="Proteomes" id="UP000197032"/>
    </source>
</evidence>
<feature type="domain" description="Thiamine pyrophosphate enzyme TPP-binding" evidence="16">
    <location>
        <begin position="383"/>
        <end position="531"/>
    </location>
</feature>
<reference evidence="19" key="1">
    <citation type="journal article" date="2017" name="Appl. Environ. Microbiol.">
        <title>Genomic analysis of Calderihabitans maritimus KKC1, a thermophilic hydrogenogenic carboxydotrophic bacterium isolated from marine sediment.</title>
        <authorList>
            <person name="Omae K."/>
            <person name="Yoneda Y."/>
            <person name="Fukuyama Y."/>
            <person name="Yoshida T."/>
            <person name="Sako Y."/>
        </authorList>
    </citation>
    <scope>NUCLEOTIDE SEQUENCE [LARGE SCALE GENOMIC DNA]</scope>
    <source>
        <strain evidence="19">KKC1</strain>
    </source>
</reference>
<evidence type="ECO:0000259" key="17">
    <source>
        <dbReference type="Pfam" id="PF02776"/>
    </source>
</evidence>
<dbReference type="GO" id="GO:0009097">
    <property type="term" value="P:isoleucine biosynthetic process"/>
    <property type="evidence" value="ECO:0007669"/>
    <property type="project" value="UniProtKB-UniPathway"/>
</dbReference>
<comment type="cofactor">
    <cofactor evidence="14">
        <name>thiamine diphosphate</name>
        <dbReference type="ChEBI" id="CHEBI:58937"/>
    </cofactor>
    <text evidence="14">Binds 1 thiamine pyrophosphate per subunit.</text>
</comment>
<dbReference type="PROSITE" id="PS00187">
    <property type="entry name" value="TPP_ENZYMES"/>
    <property type="match status" value="1"/>
</dbReference>
<proteinExistence type="inferred from homology"/>
<keyword evidence="7 14" id="KW-0808">Transferase</keyword>
<dbReference type="FunFam" id="3.40.50.970:FF:000007">
    <property type="entry name" value="Acetolactate synthase"/>
    <property type="match status" value="1"/>
</dbReference>
<keyword evidence="9" id="KW-0274">FAD</keyword>
<keyword evidence="6" id="KW-0285">Flavoprotein</keyword>